<evidence type="ECO:0000313" key="5">
    <source>
        <dbReference type="Proteomes" id="UP000815677"/>
    </source>
</evidence>
<feature type="domain" description="HPt" evidence="3">
    <location>
        <begin position="27"/>
        <end position="128"/>
    </location>
</feature>
<feature type="region of interest" description="Disordered" evidence="2">
    <location>
        <begin position="141"/>
        <end position="215"/>
    </location>
</feature>
<reference evidence="4" key="1">
    <citation type="submission" date="2014-09" db="EMBL/GenBank/DDBJ databases">
        <title>Genome sequence of the luminous mushroom Mycena chlorophos for searching fungal bioluminescence genes.</title>
        <authorList>
            <person name="Tanaka Y."/>
            <person name="Kasuga D."/>
            <person name="Oba Y."/>
            <person name="Hase S."/>
            <person name="Sato K."/>
            <person name="Oba Y."/>
            <person name="Sakakibara Y."/>
        </authorList>
    </citation>
    <scope>NUCLEOTIDE SEQUENCE</scope>
</reference>
<evidence type="ECO:0000256" key="2">
    <source>
        <dbReference type="SAM" id="MobiDB-lite"/>
    </source>
</evidence>
<feature type="compositionally biased region" description="Acidic residues" evidence="2">
    <location>
        <begin position="144"/>
        <end position="154"/>
    </location>
</feature>
<keyword evidence="5" id="KW-1185">Reference proteome</keyword>
<dbReference type="PANTHER" id="PTHR28242">
    <property type="entry name" value="PHOSPHORELAY INTERMEDIATE PROTEIN YPD1"/>
    <property type="match status" value="1"/>
</dbReference>
<proteinExistence type="predicted"/>
<keyword evidence="1" id="KW-0597">Phosphoprotein</keyword>
<evidence type="ECO:0000256" key="1">
    <source>
        <dbReference type="PROSITE-ProRule" id="PRU00110"/>
    </source>
</evidence>
<dbReference type="PANTHER" id="PTHR28242:SF52">
    <property type="entry name" value="PHOSPHORELAY INTERMEDIATE PROTEIN YPD1"/>
    <property type="match status" value="1"/>
</dbReference>
<feature type="modified residue" description="Phosphohistidine" evidence="1">
    <location>
        <position position="66"/>
    </location>
</feature>
<dbReference type="InterPro" id="IPR036641">
    <property type="entry name" value="HPT_dom_sf"/>
</dbReference>
<dbReference type="InterPro" id="IPR008207">
    <property type="entry name" value="Sig_transdc_His_kin_Hpt_dom"/>
</dbReference>
<dbReference type="SUPFAM" id="SSF47226">
    <property type="entry name" value="Histidine-containing phosphotransfer domain, HPT domain"/>
    <property type="match status" value="1"/>
</dbReference>
<feature type="compositionally biased region" description="Polar residues" evidence="2">
    <location>
        <begin position="186"/>
        <end position="199"/>
    </location>
</feature>
<accession>A0ABQ0LFH7</accession>
<dbReference type="EMBL" id="DF845964">
    <property type="protein sequence ID" value="GAT49853.1"/>
    <property type="molecule type" value="Genomic_DNA"/>
</dbReference>
<dbReference type="SMART" id="SM00073">
    <property type="entry name" value="HPT"/>
    <property type="match status" value="1"/>
</dbReference>
<dbReference type="Gene3D" id="1.20.120.160">
    <property type="entry name" value="HPT domain"/>
    <property type="match status" value="1"/>
</dbReference>
<sequence length="215" mass="23104">MPLTLDADAPINAEAFEQILELDDDETCTFSKNMIALYFQQAPAAFGAMRTALSDEDFVTVADRAHFIAGSSASLGIIHVASTCARIEEETKAYLNQETTAADTKLLTETVKLVDGMVDETRDAYLAAKKWLRGWYAERGAPFPDEEEQTDSEDATTTTPRESAPAAKPNPPFASDTGSLDAKSIASKTPSTDSSQTTIMPPVPPPEPVSKPLAT</sequence>
<dbReference type="InterPro" id="IPR045871">
    <property type="entry name" value="AHP1-5/YPD1"/>
</dbReference>
<evidence type="ECO:0000259" key="3">
    <source>
        <dbReference type="PROSITE" id="PS50894"/>
    </source>
</evidence>
<evidence type="ECO:0000313" key="4">
    <source>
        <dbReference type="EMBL" id="GAT49853.1"/>
    </source>
</evidence>
<dbReference type="Pfam" id="PF01627">
    <property type="entry name" value="Hpt"/>
    <property type="match status" value="1"/>
</dbReference>
<protein>
    <submittedName>
        <fullName evidence="4">Histidine-phosphotransfer domain HPT-domain-containing protein</fullName>
    </submittedName>
</protein>
<dbReference type="Proteomes" id="UP000815677">
    <property type="component" value="Unassembled WGS sequence"/>
</dbReference>
<gene>
    <name evidence="4" type="ORF">MCHLO_07140</name>
</gene>
<organism evidence="4 5">
    <name type="scientific">Mycena chlorophos</name>
    <name type="common">Agaric fungus</name>
    <name type="synonym">Agaricus chlorophos</name>
    <dbReference type="NCBI Taxonomy" id="658473"/>
    <lineage>
        <taxon>Eukaryota</taxon>
        <taxon>Fungi</taxon>
        <taxon>Dikarya</taxon>
        <taxon>Basidiomycota</taxon>
        <taxon>Agaricomycotina</taxon>
        <taxon>Agaricomycetes</taxon>
        <taxon>Agaricomycetidae</taxon>
        <taxon>Agaricales</taxon>
        <taxon>Marasmiineae</taxon>
        <taxon>Mycenaceae</taxon>
        <taxon>Mycena</taxon>
    </lineage>
</organism>
<dbReference type="PROSITE" id="PS50894">
    <property type="entry name" value="HPT"/>
    <property type="match status" value="1"/>
</dbReference>
<name>A0ABQ0LFH7_MYCCL</name>